<feature type="domain" description="Peptidase M24" evidence="7">
    <location>
        <begin position="57"/>
        <end position="285"/>
    </location>
</feature>
<comment type="similarity">
    <text evidence="5">Belongs to the peptidase M24A family. Methionine aminopeptidase type 1 subfamily.</text>
</comment>
<dbReference type="GO" id="GO:0070006">
    <property type="term" value="F:metalloaminopeptidase activity"/>
    <property type="evidence" value="ECO:0007669"/>
    <property type="project" value="UniProtKB-UniRule"/>
</dbReference>
<comment type="catalytic activity">
    <reaction evidence="5 6">
        <text>Release of N-terminal amino acids, preferentially methionine, from peptides and arylamides.</text>
        <dbReference type="EC" id="3.4.11.18"/>
    </reaction>
</comment>
<feature type="binding site" evidence="5">
    <location>
        <position position="213"/>
    </location>
    <ligand>
        <name>a divalent metal cation</name>
        <dbReference type="ChEBI" id="CHEBI:60240"/>
        <label>2</label>
        <note>catalytic</note>
    </ligand>
</feature>
<comment type="function">
    <text evidence="6">Cotranslationally removes the N-terminal methionine from nascent proteins. The N-terminal methionine is often cleaved when the second residue in the primary sequence is small and uncharged (Met-Ala-, Cys, Gly, Pro, Ser, Thr, or Val).</text>
</comment>
<keyword evidence="9" id="KW-1185">Reference proteome</keyword>
<dbReference type="EMBL" id="JAGTXO010000016">
    <property type="protein sequence ID" value="KAG8463405.1"/>
    <property type="molecule type" value="Genomic_DNA"/>
</dbReference>
<dbReference type="EC" id="3.4.11.18" evidence="6"/>
<feature type="binding site" evidence="5">
    <location>
        <position position="139"/>
    </location>
    <ligand>
        <name>a divalent metal cation</name>
        <dbReference type="ChEBI" id="CHEBI:60240"/>
        <label>1</label>
    </ligand>
</feature>
<comment type="caution">
    <text evidence="8">The sequence shown here is derived from an EMBL/GenBank/DDBJ whole genome shotgun (WGS) entry which is preliminary data.</text>
</comment>
<dbReference type="InterPro" id="IPR002467">
    <property type="entry name" value="Pept_M24A_MAP1"/>
</dbReference>
<dbReference type="GO" id="GO:0006508">
    <property type="term" value="P:proteolysis"/>
    <property type="evidence" value="ECO:0007669"/>
    <property type="project" value="UniProtKB-KW"/>
</dbReference>
<dbReference type="InterPro" id="IPR036005">
    <property type="entry name" value="Creatinase/aminopeptidase-like"/>
</dbReference>
<evidence type="ECO:0000313" key="9">
    <source>
        <dbReference type="Proteomes" id="UP000751190"/>
    </source>
</evidence>
<feature type="binding site" evidence="5">
    <location>
        <position position="247"/>
    </location>
    <ligand>
        <name>a divalent metal cation</name>
        <dbReference type="ChEBI" id="CHEBI:60240"/>
        <label>2</label>
        <note>catalytic</note>
    </ligand>
</feature>
<dbReference type="Proteomes" id="UP000751190">
    <property type="component" value="Unassembled WGS sequence"/>
</dbReference>
<keyword evidence="3 5" id="KW-0479">Metal-binding</keyword>
<feature type="binding site" evidence="5">
    <location>
        <position position="278"/>
    </location>
    <ligand>
        <name>a divalent metal cation</name>
        <dbReference type="ChEBI" id="CHEBI:60240"/>
        <label>2</label>
        <note>catalytic</note>
    </ligand>
</feature>
<dbReference type="InterPro" id="IPR000994">
    <property type="entry name" value="Pept_M24"/>
</dbReference>
<dbReference type="PRINTS" id="PR00599">
    <property type="entry name" value="MAPEPTIDASE"/>
</dbReference>
<dbReference type="PANTHER" id="PTHR43330">
    <property type="entry name" value="METHIONINE AMINOPEPTIDASE"/>
    <property type="match status" value="1"/>
</dbReference>
<sequence length="311" mass="33455">MYRRLLGAKYSGRLRPGKRVPPRAVPPHIARPDYADDGVPKHGRLSIDAKTGALADAMREASRISREVLDCAVAAARAGVTTDEIDAVVHAEAIARGAYPSPLGYRGFPKASAISLNEVICHGIPDDTALRDGDILNIDVSCFYGGVHGDLSEMVLVGHVDEPAKALVKATHDAWRAAIGSCGPGVPYAHIGRVIEEHIEPLGYSIVKQFCGHGIGRVFHEPPNVLHYKTALGSSAVMEVGHCFTIEPMINEGSDGCLEWTDGWTVTTRDGKRSAQFEHTLLVTDDGVDVLTERTAASQAFWWEGDACGVR</sequence>
<evidence type="ECO:0000256" key="3">
    <source>
        <dbReference type="ARBA" id="ARBA00022723"/>
    </source>
</evidence>
<evidence type="ECO:0000256" key="2">
    <source>
        <dbReference type="ARBA" id="ARBA00022670"/>
    </source>
</evidence>
<dbReference type="InterPro" id="IPR001714">
    <property type="entry name" value="Pept_M24_MAP"/>
</dbReference>
<evidence type="ECO:0000313" key="8">
    <source>
        <dbReference type="EMBL" id="KAG8463405.1"/>
    </source>
</evidence>
<feature type="binding site" evidence="5">
    <location>
        <position position="278"/>
    </location>
    <ligand>
        <name>a divalent metal cation</name>
        <dbReference type="ChEBI" id="CHEBI:60240"/>
        <label>1</label>
    </ligand>
</feature>
<dbReference type="SUPFAM" id="SSF55920">
    <property type="entry name" value="Creatinase/aminopeptidase"/>
    <property type="match status" value="1"/>
</dbReference>
<dbReference type="Gene3D" id="3.90.230.10">
    <property type="entry name" value="Creatinase/methionine aminopeptidase superfamily"/>
    <property type="match status" value="1"/>
</dbReference>
<feature type="binding site" evidence="5">
    <location>
        <position position="220"/>
    </location>
    <ligand>
        <name>substrate</name>
    </ligand>
</feature>
<evidence type="ECO:0000256" key="6">
    <source>
        <dbReference type="RuleBase" id="RU003653"/>
    </source>
</evidence>
<reference evidence="8" key="1">
    <citation type="submission" date="2021-05" db="EMBL/GenBank/DDBJ databases">
        <title>The genome of the haptophyte Pavlova lutheri (Diacronema luteri, Pavlovales) - a model for lipid biosynthesis in eukaryotic algae.</title>
        <authorList>
            <person name="Hulatt C.J."/>
            <person name="Posewitz M.C."/>
        </authorList>
    </citation>
    <scope>NUCLEOTIDE SEQUENCE</scope>
    <source>
        <strain evidence="8">NIVA-4/92</strain>
    </source>
</reference>
<evidence type="ECO:0000256" key="5">
    <source>
        <dbReference type="HAMAP-Rule" id="MF_03174"/>
    </source>
</evidence>
<feature type="binding site" evidence="5">
    <location>
        <position position="150"/>
    </location>
    <ligand>
        <name>a divalent metal cation</name>
        <dbReference type="ChEBI" id="CHEBI:60240"/>
        <label>1</label>
    </ligand>
</feature>
<dbReference type="OMA" id="ENKVHEY"/>
<keyword evidence="1 5" id="KW-0031">Aminopeptidase</keyword>
<keyword evidence="2 5" id="KW-0645">Protease</keyword>
<protein>
    <recommendedName>
        <fullName evidence="6">Methionine aminopeptidase</fullName>
        <ecNumber evidence="6">3.4.11.18</ecNumber>
    </recommendedName>
</protein>
<dbReference type="AlphaFoldDB" id="A0A8J5XQ46"/>
<gene>
    <name evidence="8" type="ORF">KFE25_004916</name>
</gene>
<evidence type="ECO:0000256" key="4">
    <source>
        <dbReference type="ARBA" id="ARBA00022801"/>
    </source>
</evidence>
<dbReference type="GO" id="GO:0004239">
    <property type="term" value="F:initiator methionyl aminopeptidase activity"/>
    <property type="evidence" value="ECO:0007669"/>
    <property type="project" value="UniProtKB-UniRule"/>
</dbReference>
<feature type="binding site" evidence="5">
    <location>
        <position position="150"/>
    </location>
    <ligand>
        <name>a divalent metal cation</name>
        <dbReference type="ChEBI" id="CHEBI:60240"/>
        <label>2</label>
        <note>catalytic</note>
    </ligand>
</feature>
<dbReference type="GO" id="GO:0046872">
    <property type="term" value="F:metal ion binding"/>
    <property type="evidence" value="ECO:0007669"/>
    <property type="project" value="UniProtKB-UniRule"/>
</dbReference>
<proteinExistence type="inferred from homology"/>
<dbReference type="HAMAP" id="MF_01974">
    <property type="entry name" value="MetAP_1"/>
    <property type="match status" value="1"/>
</dbReference>
<name>A0A8J5XQ46_DIALT</name>
<dbReference type="NCBIfam" id="TIGR00500">
    <property type="entry name" value="met_pdase_I"/>
    <property type="match status" value="1"/>
</dbReference>
<dbReference type="PANTHER" id="PTHR43330:SF8">
    <property type="entry name" value="METHIONINE AMINOPEPTIDASE 1D, MITOCHONDRIAL"/>
    <property type="match status" value="1"/>
</dbReference>
<comment type="cofactor">
    <cofactor evidence="5">
        <name>Co(2+)</name>
        <dbReference type="ChEBI" id="CHEBI:48828"/>
    </cofactor>
    <cofactor evidence="5">
        <name>Zn(2+)</name>
        <dbReference type="ChEBI" id="CHEBI:29105"/>
    </cofactor>
    <cofactor evidence="5">
        <name>Mn(2+)</name>
        <dbReference type="ChEBI" id="CHEBI:29035"/>
    </cofactor>
    <cofactor evidence="5">
        <name>Fe(2+)</name>
        <dbReference type="ChEBI" id="CHEBI:29033"/>
    </cofactor>
    <text evidence="5">Binds 2 divalent metal cations per subunit. Has a high-affinity and a low affinity metal-binding site. The true nature of the physiological cofactor is under debate. The enzyme is active with cobalt, zinc, manganese or divalent iron ions. Most likely, methionine aminopeptidases function as mononuclear Fe(2+)-metalloproteases under physiological conditions, and the catalytically relevant metal-binding site has been assigned to the histidine-containing high-affinity site.</text>
</comment>
<evidence type="ECO:0000256" key="1">
    <source>
        <dbReference type="ARBA" id="ARBA00022438"/>
    </source>
</evidence>
<organism evidence="8 9">
    <name type="scientific">Diacronema lutheri</name>
    <name type="common">Unicellular marine alga</name>
    <name type="synonym">Monochrysis lutheri</name>
    <dbReference type="NCBI Taxonomy" id="2081491"/>
    <lineage>
        <taxon>Eukaryota</taxon>
        <taxon>Haptista</taxon>
        <taxon>Haptophyta</taxon>
        <taxon>Pavlovophyceae</taxon>
        <taxon>Pavlovales</taxon>
        <taxon>Pavlovaceae</taxon>
        <taxon>Diacronema</taxon>
    </lineage>
</organism>
<feature type="binding site" evidence="5">
    <location>
        <position position="122"/>
    </location>
    <ligand>
        <name>substrate</name>
    </ligand>
</feature>
<keyword evidence="4 5" id="KW-0378">Hydrolase</keyword>
<accession>A0A8J5XQ46</accession>
<dbReference type="CDD" id="cd01086">
    <property type="entry name" value="MetAP1"/>
    <property type="match status" value="1"/>
</dbReference>
<dbReference type="Pfam" id="PF00557">
    <property type="entry name" value="Peptidase_M24"/>
    <property type="match status" value="1"/>
</dbReference>
<dbReference type="OrthoDB" id="3209743at2759"/>
<dbReference type="PROSITE" id="PS00680">
    <property type="entry name" value="MAP_1"/>
    <property type="match status" value="1"/>
</dbReference>
<evidence type="ECO:0000259" key="7">
    <source>
        <dbReference type="Pfam" id="PF00557"/>
    </source>
</evidence>